<dbReference type="Proteomes" id="UP001338309">
    <property type="component" value="Unassembled WGS sequence"/>
</dbReference>
<evidence type="ECO:0000313" key="1">
    <source>
        <dbReference type="EMBL" id="GMQ30958.1"/>
    </source>
</evidence>
<name>A0ABQ6PSM3_9BACT</name>
<keyword evidence="2" id="KW-1185">Reference proteome</keyword>
<gene>
    <name evidence="1" type="ORF">Aconfl_36010</name>
</gene>
<accession>A0ABQ6PSM3</accession>
<reference evidence="1 2" key="1">
    <citation type="submission" date="2023-08" db="EMBL/GenBank/DDBJ databases">
        <title>Draft genome sequence of Algoriphagus confluentis.</title>
        <authorList>
            <person name="Takatani N."/>
            <person name="Hosokawa M."/>
            <person name="Sawabe T."/>
        </authorList>
    </citation>
    <scope>NUCLEOTIDE SEQUENCE [LARGE SCALE GENOMIC DNA]</scope>
    <source>
        <strain evidence="1 2">NBRC 111222</strain>
    </source>
</reference>
<organism evidence="1 2">
    <name type="scientific">Algoriphagus confluentis</name>
    <dbReference type="NCBI Taxonomy" id="1697556"/>
    <lineage>
        <taxon>Bacteria</taxon>
        <taxon>Pseudomonadati</taxon>
        <taxon>Bacteroidota</taxon>
        <taxon>Cytophagia</taxon>
        <taxon>Cytophagales</taxon>
        <taxon>Cyclobacteriaceae</taxon>
        <taxon>Algoriphagus</taxon>
    </lineage>
</organism>
<dbReference type="EMBL" id="BTPD01000013">
    <property type="protein sequence ID" value="GMQ30958.1"/>
    <property type="molecule type" value="Genomic_DNA"/>
</dbReference>
<comment type="caution">
    <text evidence="1">The sequence shown here is derived from an EMBL/GenBank/DDBJ whole genome shotgun (WGS) entry which is preliminary data.</text>
</comment>
<proteinExistence type="predicted"/>
<evidence type="ECO:0008006" key="3">
    <source>
        <dbReference type="Google" id="ProtNLM"/>
    </source>
</evidence>
<protein>
    <recommendedName>
        <fullName evidence="3">Transposase</fullName>
    </recommendedName>
</protein>
<evidence type="ECO:0000313" key="2">
    <source>
        <dbReference type="Proteomes" id="UP001338309"/>
    </source>
</evidence>
<sequence>MVIVKKSRFTETQIVNAIKAHEAGRKVGELTFGFHLTP</sequence>